<gene>
    <name evidence="5" type="ORF">KDL28_23365</name>
</gene>
<evidence type="ECO:0000259" key="4">
    <source>
        <dbReference type="Pfam" id="PF08241"/>
    </source>
</evidence>
<dbReference type="GO" id="GO:0008168">
    <property type="term" value="F:methyltransferase activity"/>
    <property type="evidence" value="ECO:0007669"/>
    <property type="project" value="UniProtKB-KW"/>
</dbReference>
<sequence length="241" mass="25119">MAQDGPRGWAAPLHALALDRAGVGPGTRLLDLGCGSGEFAAAAAERGAVVTGIDADPAAVAAAAARVPGGEFRVGDAHEPPPGPFDVVAAVQLLMHAADPVSILRRSAAVAPIVVITLWGRESECDLRAFGEALAQWLPPRPPPRRDPLPITEPGRISRLVDLAGLHPITTEDVDVPFHYPDADALVGPVLAAGIGTVAARVAGPAAVREALLRRCAEYRTPDGGYRLVNRFHLLTARPRP</sequence>
<keyword evidence="1 5" id="KW-0489">Methyltransferase</keyword>
<keyword evidence="6" id="KW-1185">Reference proteome</keyword>
<comment type="caution">
    <text evidence="5">The sequence shown here is derived from an EMBL/GenBank/DDBJ whole genome shotgun (WGS) entry which is preliminary data.</text>
</comment>
<organism evidence="5 6">
    <name type="scientific">Pseudonocardia humida</name>
    <dbReference type="NCBI Taxonomy" id="2800819"/>
    <lineage>
        <taxon>Bacteria</taxon>
        <taxon>Bacillati</taxon>
        <taxon>Actinomycetota</taxon>
        <taxon>Actinomycetes</taxon>
        <taxon>Pseudonocardiales</taxon>
        <taxon>Pseudonocardiaceae</taxon>
        <taxon>Pseudonocardia</taxon>
    </lineage>
</organism>
<accession>A0ABT1A4S2</accession>
<reference evidence="5" key="1">
    <citation type="submission" date="2021-04" db="EMBL/GenBank/DDBJ databases">
        <title>Pseudonocardia sp. nov., isolated from sandy soil of mangrove forest.</title>
        <authorList>
            <person name="Zan Z."/>
            <person name="Huang R."/>
            <person name="Liu W."/>
        </authorList>
    </citation>
    <scope>NUCLEOTIDE SEQUENCE</scope>
    <source>
        <strain evidence="5">S2-4</strain>
    </source>
</reference>
<protein>
    <submittedName>
        <fullName evidence="5">Methyltransferase domain-containing protein</fullName>
    </submittedName>
</protein>
<evidence type="ECO:0000313" key="5">
    <source>
        <dbReference type="EMBL" id="MCO1658007.1"/>
    </source>
</evidence>
<keyword evidence="3" id="KW-0949">S-adenosyl-L-methionine</keyword>
<evidence type="ECO:0000256" key="1">
    <source>
        <dbReference type="ARBA" id="ARBA00022603"/>
    </source>
</evidence>
<dbReference type="Pfam" id="PF08241">
    <property type="entry name" value="Methyltransf_11"/>
    <property type="match status" value="1"/>
</dbReference>
<dbReference type="CDD" id="cd02440">
    <property type="entry name" value="AdoMet_MTases"/>
    <property type="match status" value="1"/>
</dbReference>
<evidence type="ECO:0000256" key="2">
    <source>
        <dbReference type="ARBA" id="ARBA00022679"/>
    </source>
</evidence>
<evidence type="ECO:0000256" key="3">
    <source>
        <dbReference type="ARBA" id="ARBA00022691"/>
    </source>
</evidence>
<feature type="domain" description="Methyltransferase type 11" evidence="4">
    <location>
        <begin position="30"/>
        <end position="108"/>
    </location>
</feature>
<keyword evidence="2" id="KW-0808">Transferase</keyword>
<dbReference type="GO" id="GO:0032259">
    <property type="term" value="P:methylation"/>
    <property type="evidence" value="ECO:0007669"/>
    <property type="project" value="UniProtKB-KW"/>
</dbReference>
<dbReference type="Proteomes" id="UP001165283">
    <property type="component" value="Unassembled WGS sequence"/>
</dbReference>
<dbReference type="RefSeq" id="WP_252441658.1">
    <property type="nucleotide sequence ID" value="NZ_JAGSOV010000049.1"/>
</dbReference>
<dbReference type="InterPro" id="IPR013216">
    <property type="entry name" value="Methyltransf_11"/>
</dbReference>
<name>A0ABT1A4S2_9PSEU</name>
<proteinExistence type="predicted"/>
<dbReference type="InterPro" id="IPR029063">
    <property type="entry name" value="SAM-dependent_MTases_sf"/>
</dbReference>
<dbReference type="PANTHER" id="PTHR43464:SF19">
    <property type="entry name" value="UBIQUINONE BIOSYNTHESIS O-METHYLTRANSFERASE, MITOCHONDRIAL"/>
    <property type="match status" value="1"/>
</dbReference>
<evidence type="ECO:0000313" key="6">
    <source>
        <dbReference type="Proteomes" id="UP001165283"/>
    </source>
</evidence>
<dbReference type="SUPFAM" id="SSF53335">
    <property type="entry name" value="S-adenosyl-L-methionine-dependent methyltransferases"/>
    <property type="match status" value="1"/>
</dbReference>
<dbReference type="Gene3D" id="3.40.50.150">
    <property type="entry name" value="Vaccinia Virus protein VP39"/>
    <property type="match status" value="1"/>
</dbReference>
<dbReference type="PANTHER" id="PTHR43464">
    <property type="entry name" value="METHYLTRANSFERASE"/>
    <property type="match status" value="1"/>
</dbReference>
<dbReference type="EMBL" id="JAGSOV010000049">
    <property type="protein sequence ID" value="MCO1658007.1"/>
    <property type="molecule type" value="Genomic_DNA"/>
</dbReference>